<feature type="binding site" evidence="10">
    <location>
        <position position="154"/>
    </location>
    <ligand>
        <name>ATP</name>
        <dbReference type="ChEBI" id="CHEBI:30616"/>
    </ligand>
</feature>
<comment type="catalytic activity">
    <reaction evidence="9">
        <text>L-seryl-[protein] + ATP = O-phospho-L-seryl-[protein] + ADP + H(+)</text>
        <dbReference type="Rhea" id="RHEA:17989"/>
        <dbReference type="Rhea" id="RHEA-COMP:9863"/>
        <dbReference type="Rhea" id="RHEA-COMP:11604"/>
        <dbReference type="ChEBI" id="CHEBI:15378"/>
        <dbReference type="ChEBI" id="CHEBI:29999"/>
        <dbReference type="ChEBI" id="CHEBI:30616"/>
        <dbReference type="ChEBI" id="CHEBI:83421"/>
        <dbReference type="ChEBI" id="CHEBI:456216"/>
        <dbReference type="EC" id="2.7.11.1"/>
    </reaction>
</comment>
<evidence type="ECO:0000256" key="3">
    <source>
        <dbReference type="ARBA" id="ARBA00022553"/>
    </source>
</evidence>
<dbReference type="InterPro" id="IPR017892">
    <property type="entry name" value="Pkinase_C"/>
</dbReference>
<accession>A0AAV1WC37</accession>
<keyword evidence="3" id="KW-0597">Phosphoprotein</keyword>
<dbReference type="Gene3D" id="1.10.510.10">
    <property type="entry name" value="Transferase(Phosphotransferase) domain 1"/>
    <property type="match status" value="1"/>
</dbReference>
<dbReference type="SUPFAM" id="SSF56112">
    <property type="entry name" value="Protein kinase-like (PK-like)"/>
    <property type="match status" value="1"/>
</dbReference>
<evidence type="ECO:0000256" key="10">
    <source>
        <dbReference type="PROSITE-ProRule" id="PRU10141"/>
    </source>
</evidence>
<dbReference type="EC" id="2.7.11.1" evidence="1"/>
<keyword evidence="16" id="KW-1185">Reference proteome</keyword>
<evidence type="ECO:0000256" key="4">
    <source>
        <dbReference type="ARBA" id="ARBA00022679"/>
    </source>
</evidence>
<dbReference type="FunFam" id="1.10.510.10:FF:000297">
    <property type="entry name" value="Non-specific serine/threonine protein kinase"/>
    <property type="match status" value="1"/>
</dbReference>
<reference evidence="15 16" key="1">
    <citation type="submission" date="2024-03" db="EMBL/GenBank/DDBJ databases">
        <authorList>
            <person name="Martinez-Hernandez J."/>
        </authorList>
    </citation>
    <scope>NUCLEOTIDE SEQUENCE [LARGE SCALE GENOMIC DNA]</scope>
</reference>
<evidence type="ECO:0000256" key="5">
    <source>
        <dbReference type="ARBA" id="ARBA00022741"/>
    </source>
</evidence>
<comment type="catalytic activity">
    <reaction evidence="8">
        <text>L-threonyl-[protein] + ATP = O-phospho-L-threonyl-[protein] + ADP + H(+)</text>
        <dbReference type="Rhea" id="RHEA:46608"/>
        <dbReference type="Rhea" id="RHEA-COMP:11060"/>
        <dbReference type="Rhea" id="RHEA-COMP:11605"/>
        <dbReference type="ChEBI" id="CHEBI:15378"/>
        <dbReference type="ChEBI" id="CHEBI:30013"/>
        <dbReference type="ChEBI" id="CHEBI:30616"/>
        <dbReference type="ChEBI" id="CHEBI:61977"/>
        <dbReference type="ChEBI" id="CHEBI:456216"/>
        <dbReference type="EC" id="2.7.11.1"/>
    </reaction>
</comment>
<dbReference type="InterPro" id="IPR017441">
    <property type="entry name" value="Protein_kinase_ATP_BS"/>
</dbReference>
<evidence type="ECO:0000256" key="7">
    <source>
        <dbReference type="ARBA" id="ARBA00022840"/>
    </source>
</evidence>
<dbReference type="PROSITE" id="PS50011">
    <property type="entry name" value="PROTEIN_KINASE_DOM"/>
    <property type="match status" value="1"/>
</dbReference>
<dbReference type="InterPro" id="IPR008271">
    <property type="entry name" value="Ser/Thr_kinase_AS"/>
</dbReference>
<comment type="similarity">
    <text evidence="11">Belongs to the protein kinase superfamily.</text>
</comment>
<feature type="domain" description="AGC-kinase C-terminal" evidence="14">
    <location>
        <begin position="382"/>
        <end position="449"/>
    </location>
</feature>
<feature type="region of interest" description="Disordered" evidence="12">
    <location>
        <begin position="21"/>
        <end position="57"/>
    </location>
</feature>
<dbReference type="InterPro" id="IPR011009">
    <property type="entry name" value="Kinase-like_dom_sf"/>
</dbReference>
<comment type="caution">
    <text evidence="15">The sequence shown here is derived from an EMBL/GenBank/DDBJ whole genome shotgun (WGS) entry which is preliminary data.</text>
</comment>
<evidence type="ECO:0000313" key="15">
    <source>
        <dbReference type="EMBL" id="CAL0306845.1"/>
    </source>
</evidence>
<dbReference type="SMART" id="SM00133">
    <property type="entry name" value="S_TK_X"/>
    <property type="match status" value="1"/>
</dbReference>
<evidence type="ECO:0000256" key="6">
    <source>
        <dbReference type="ARBA" id="ARBA00022777"/>
    </source>
</evidence>
<evidence type="ECO:0000256" key="9">
    <source>
        <dbReference type="ARBA" id="ARBA00048679"/>
    </source>
</evidence>
<evidence type="ECO:0000256" key="8">
    <source>
        <dbReference type="ARBA" id="ARBA00047899"/>
    </source>
</evidence>
<evidence type="ECO:0000256" key="2">
    <source>
        <dbReference type="ARBA" id="ARBA00022527"/>
    </source>
</evidence>
<dbReference type="Pfam" id="PF00433">
    <property type="entry name" value="Pkinase_C"/>
    <property type="match status" value="1"/>
</dbReference>
<keyword evidence="7 10" id="KW-0067">ATP-binding</keyword>
<dbReference type="GO" id="GO:0005524">
    <property type="term" value="F:ATP binding"/>
    <property type="evidence" value="ECO:0007669"/>
    <property type="project" value="UniProtKB-UniRule"/>
</dbReference>
<dbReference type="Gene3D" id="3.30.200.20">
    <property type="entry name" value="Phosphorylase Kinase, domain 1"/>
    <property type="match status" value="1"/>
</dbReference>
<sequence>MGSTSQSQKKNLHSLLLTNLTIPSSSSSPSSSNNDLDFDFSHVFGPNPSPSPSNNVPTPHIIHNRSHSFVGPSPRLPTSLFPLPQLASDSEPEDEIQKHVFEEEKVVPTHEGKIGPLDFLILRMVGQGSFGKVFLVRRKKGDDCLEGDGVFAMKVMKKDTIIKKNHVDYMRAERDILTKVVHPFIVQLRYSFQTKSKLYLILDFINGGHLFFHLYRQGIFSEDQARIYTAEIVSAVSHLHKNGIMHRDLKPENILMDADGHVMLTDFGLSKEIDEMGRSNSMCGTTEYMAPEILMGKGHNKNADWWSVGILLYEMLSGKPPYTHTNRKKLQEKIIKEKFKLPPFLTSEAHSLLKGLLLKDPSTRLGSGLNGDEQIKSHKWFRSINWKKLEAKELQPKFKPDVFGKECTANFDQCWTEMPPNDSPASTPTAGDHFQGYSYVAPNPWLPSG</sequence>
<feature type="compositionally biased region" description="Low complexity" evidence="12">
    <location>
        <begin position="21"/>
        <end position="35"/>
    </location>
</feature>
<dbReference type="PANTHER" id="PTHR24351">
    <property type="entry name" value="RIBOSOMAL PROTEIN S6 KINASE"/>
    <property type="match status" value="1"/>
</dbReference>
<dbReference type="InterPro" id="IPR000961">
    <property type="entry name" value="AGC-kinase_C"/>
</dbReference>
<dbReference type="EMBL" id="CAXHTB010000005">
    <property type="protein sequence ID" value="CAL0306845.1"/>
    <property type="molecule type" value="Genomic_DNA"/>
</dbReference>
<gene>
    <name evidence="15" type="ORF">LLUT_LOCUS7905</name>
</gene>
<evidence type="ECO:0000256" key="12">
    <source>
        <dbReference type="SAM" id="MobiDB-lite"/>
    </source>
</evidence>
<organism evidence="15 16">
    <name type="scientific">Lupinus luteus</name>
    <name type="common">European yellow lupine</name>
    <dbReference type="NCBI Taxonomy" id="3873"/>
    <lineage>
        <taxon>Eukaryota</taxon>
        <taxon>Viridiplantae</taxon>
        <taxon>Streptophyta</taxon>
        <taxon>Embryophyta</taxon>
        <taxon>Tracheophyta</taxon>
        <taxon>Spermatophyta</taxon>
        <taxon>Magnoliopsida</taxon>
        <taxon>eudicotyledons</taxon>
        <taxon>Gunneridae</taxon>
        <taxon>Pentapetalae</taxon>
        <taxon>rosids</taxon>
        <taxon>fabids</taxon>
        <taxon>Fabales</taxon>
        <taxon>Fabaceae</taxon>
        <taxon>Papilionoideae</taxon>
        <taxon>50 kb inversion clade</taxon>
        <taxon>genistoids sensu lato</taxon>
        <taxon>core genistoids</taxon>
        <taxon>Genisteae</taxon>
        <taxon>Lupinus</taxon>
    </lineage>
</organism>
<dbReference type="PROSITE" id="PS00108">
    <property type="entry name" value="PROTEIN_KINASE_ST"/>
    <property type="match status" value="1"/>
</dbReference>
<dbReference type="PROSITE" id="PS51285">
    <property type="entry name" value="AGC_KINASE_CTER"/>
    <property type="match status" value="1"/>
</dbReference>
<dbReference type="GO" id="GO:0004674">
    <property type="term" value="F:protein serine/threonine kinase activity"/>
    <property type="evidence" value="ECO:0007669"/>
    <property type="project" value="UniProtKB-KW"/>
</dbReference>
<evidence type="ECO:0000256" key="11">
    <source>
        <dbReference type="RuleBase" id="RU000304"/>
    </source>
</evidence>
<proteinExistence type="inferred from homology"/>
<keyword evidence="5 10" id="KW-0547">Nucleotide-binding</keyword>
<feature type="domain" description="Protein kinase" evidence="13">
    <location>
        <begin position="119"/>
        <end position="381"/>
    </location>
</feature>
<dbReference type="AlphaFoldDB" id="A0AAV1WC37"/>
<evidence type="ECO:0000259" key="14">
    <source>
        <dbReference type="PROSITE" id="PS51285"/>
    </source>
</evidence>
<dbReference type="InterPro" id="IPR000719">
    <property type="entry name" value="Prot_kinase_dom"/>
</dbReference>
<evidence type="ECO:0000313" key="16">
    <source>
        <dbReference type="Proteomes" id="UP001497480"/>
    </source>
</evidence>
<keyword evidence="4" id="KW-0808">Transferase</keyword>
<protein>
    <recommendedName>
        <fullName evidence="1">non-specific serine/threonine protein kinase</fullName>
        <ecNumber evidence="1">2.7.11.1</ecNumber>
    </recommendedName>
</protein>
<keyword evidence="2 11" id="KW-0723">Serine/threonine-protein kinase</keyword>
<dbReference type="PROSITE" id="PS00107">
    <property type="entry name" value="PROTEIN_KINASE_ATP"/>
    <property type="match status" value="1"/>
</dbReference>
<evidence type="ECO:0000256" key="1">
    <source>
        <dbReference type="ARBA" id="ARBA00012513"/>
    </source>
</evidence>
<dbReference type="Proteomes" id="UP001497480">
    <property type="component" value="Unassembled WGS sequence"/>
</dbReference>
<dbReference type="Pfam" id="PF00069">
    <property type="entry name" value="Pkinase"/>
    <property type="match status" value="1"/>
</dbReference>
<dbReference type="SMART" id="SM00220">
    <property type="entry name" value="S_TKc"/>
    <property type="match status" value="1"/>
</dbReference>
<name>A0AAV1WC37_LUPLU</name>
<keyword evidence="6" id="KW-0418">Kinase</keyword>
<evidence type="ECO:0000259" key="13">
    <source>
        <dbReference type="PROSITE" id="PS50011"/>
    </source>
</evidence>